<evidence type="ECO:0000313" key="2">
    <source>
        <dbReference type="EMBL" id="RGQ41843.1"/>
    </source>
</evidence>
<dbReference type="Proteomes" id="UP000284751">
    <property type="component" value="Unassembled WGS sequence"/>
</dbReference>
<dbReference type="InterPro" id="IPR051677">
    <property type="entry name" value="AfsR-DnrI-RedD_regulator"/>
</dbReference>
<protein>
    <recommendedName>
        <fullName evidence="1">Bacterial transcriptional activator domain-containing protein</fullName>
    </recommendedName>
</protein>
<dbReference type="EMBL" id="QRTC01000015">
    <property type="protein sequence ID" value="RGQ41843.1"/>
    <property type="molecule type" value="Genomic_DNA"/>
</dbReference>
<reference evidence="2 3" key="1">
    <citation type="submission" date="2018-08" db="EMBL/GenBank/DDBJ databases">
        <title>A genome reference for cultivated species of the human gut microbiota.</title>
        <authorList>
            <person name="Zou Y."/>
            <person name="Xue W."/>
            <person name="Luo G."/>
        </authorList>
    </citation>
    <scope>NUCLEOTIDE SEQUENCE [LARGE SCALE GENOMIC DNA]</scope>
    <source>
        <strain evidence="2 3">AF28-26</strain>
    </source>
</reference>
<dbReference type="Pfam" id="PF03704">
    <property type="entry name" value="BTAD"/>
    <property type="match status" value="1"/>
</dbReference>
<dbReference type="AlphaFoldDB" id="A0A412AY00"/>
<gene>
    <name evidence="2" type="ORF">DWY99_05475</name>
</gene>
<dbReference type="SMART" id="SM01043">
    <property type="entry name" value="BTAD"/>
    <property type="match status" value="1"/>
</dbReference>
<dbReference type="PANTHER" id="PTHR35807">
    <property type="entry name" value="TRANSCRIPTIONAL REGULATOR REDD-RELATED"/>
    <property type="match status" value="1"/>
</dbReference>
<name>A0A412AY00_9FIRM</name>
<dbReference type="Gene3D" id="1.10.10.10">
    <property type="entry name" value="Winged helix-like DNA-binding domain superfamily/Winged helix DNA-binding domain"/>
    <property type="match status" value="1"/>
</dbReference>
<proteinExistence type="predicted"/>
<dbReference type="Gene3D" id="1.25.40.10">
    <property type="entry name" value="Tetratricopeptide repeat domain"/>
    <property type="match status" value="1"/>
</dbReference>
<comment type="caution">
    <text evidence="2">The sequence shown here is derived from an EMBL/GenBank/DDBJ whole genome shotgun (WGS) entry which is preliminary data.</text>
</comment>
<accession>A0A412AY00</accession>
<evidence type="ECO:0000259" key="1">
    <source>
        <dbReference type="SMART" id="SM01043"/>
    </source>
</evidence>
<organism evidence="2 3">
    <name type="scientific">[Clostridium] leptum</name>
    <dbReference type="NCBI Taxonomy" id="1535"/>
    <lineage>
        <taxon>Bacteria</taxon>
        <taxon>Bacillati</taxon>
        <taxon>Bacillota</taxon>
        <taxon>Clostridia</taxon>
        <taxon>Eubacteriales</taxon>
        <taxon>Oscillospiraceae</taxon>
        <taxon>Oscillospiraceae incertae sedis</taxon>
    </lineage>
</organism>
<dbReference type="PANTHER" id="PTHR35807:SF2">
    <property type="entry name" value="TRANSCRIPTIONAL ACTIVATOR DOMAIN"/>
    <property type="match status" value="1"/>
</dbReference>
<dbReference type="InterPro" id="IPR005158">
    <property type="entry name" value="BTAD"/>
</dbReference>
<feature type="domain" description="Bacterial transcriptional activator" evidence="1">
    <location>
        <begin position="112"/>
        <end position="254"/>
    </location>
</feature>
<dbReference type="InterPro" id="IPR036388">
    <property type="entry name" value="WH-like_DNA-bd_sf"/>
</dbReference>
<sequence length="394" mass="46190">MTGSNQTLQIKMFGKFSMKNGNYVFPQEKKKSKQVGLLFAYLLANRNVEISKSKLIEVLWPEEDSGNPEGALRNLVYRGRMEMKKFFVRNGQEAIVLNNNSYFWNTDISCQVDTDQFEAFCKQVSVGHDAEQKYQDCLRAVELYQGDFLEGHEDSQWVIFRSVYYKRLYTTCVQETCEALLKAERYQQIVELCDQAKLMEQMDLRVHEMKMAAYLKLNQPQNALDYYNQVANLCYSNLGMEVPDHLKELYELILQSLPTQKPVDVEELEKGLREEKLSSGTFYCNYDIFKNIYQINVRAARRALRSRFLVLLTLRESGTQEHIDDETETLRQVISEQLRKNDVFSQYNVAQYSVILAAQNIEGCEKAMRRIMDKYCQRRKSDTVTLEYEIKQIK</sequence>
<dbReference type="SUPFAM" id="SSF48452">
    <property type="entry name" value="TPR-like"/>
    <property type="match status" value="1"/>
</dbReference>
<dbReference type="InterPro" id="IPR011990">
    <property type="entry name" value="TPR-like_helical_dom_sf"/>
</dbReference>
<evidence type="ECO:0000313" key="3">
    <source>
        <dbReference type="Proteomes" id="UP000284751"/>
    </source>
</evidence>